<accession>A0A8S1LQ53</accession>
<keyword evidence="3 5" id="KW-1133">Transmembrane helix</keyword>
<feature type="transmembrane region" description="Helical" evidence="5">
    <location>
        <begin position="850"/>
        <end position="869"/>
    </location>
</feature>
<evidence type="ECO:0000256" key="2">
    <source>
        <dbReference type="ARBA" id="ARBA00022692"/>
    </source>
</evidence>
<dbReference type="Pfam" id="PF04547">
    <property type="entry name" value="Anoctamin"/>
    <property type="match status" value="1"/>
</dbReference>
<evidence type="ECO:0000313" key="7">
    <source>
        <dbReference type="EMBL" id="CAD8066676.1"/>
    </source>
</evidence>
<feature type="transmembrane region" description="Helical" evidence="5">
    <location>
        <begin position="1091"/>
        <end position="1108"/>
    </location>
</feature>
<sequence length="2963" mass="354754">MNQRQSRFSKIQAFTSKLSVQYFHQLIPEITHKTRRQKRLEQIEEYVQIYEIYLKMLLGQDVGRADEKRFYSLNNITQLDENTILEFDLPEAVVSLPNPDMIPDEYDYNLKQLEIFEQIVKSLQIDEKSIHDKLFIKALENSFTHLADRKIYSLFELKTRGLESNQPQQRNTLVLLGTAQQLFQKSPDRSPRSLILADNNLHQMNRTSDFPIYKKEDQLTKLVKKFRNYLKDNISHNLGSLNNIADCLQVDMQKLVYIQKKAYSQGEYLKQQGQSWYRTRNDTSDILTLIRNAIIIQFSRKGFNVKQFISKDGQTIYVCVYMSEKMLEIAAENFQLPKKLSFCFTDILSLEPVDKQYRPLRLNGRLWRPDEYNNSSYLEYLRPLIIDQINQINFKRLAREVGQSGLNIELFEYGKSDLYGDQEGPTDEEWTAYYKYLVHLNKHVKVQRQHNQIDSDIALCINQQKTVEELYSIRTNRKSIINQFTDLSDEATEKISEMYEKVRELTDLSNNIPLIKDLPKIKTIKLVKQQQLAHNYLNIFKEALKVANCSQQYLKTIWDRYNQKPFELFVPFKINLVGESVKNIAKYQLKWCRYIKNEQNQITLFPNNERLKLAFSVISQTINLNALINLQFVKQIFSLHDQYELFGYCKSIQKAVSEEKLFYKKKPFDISSEWNLDYLHPWNSPTEKICFYFGEKVGLYFEFTSYFIKFSTPMAALGLLFSVLLYSSQDYDNEVYIATMSAFSILIIHWNSFQTDCWYQQQLTFNLKFGQNKNVKESLVRSSFKGQNIRSIENDQLNSIGVIRSKFIQRLMISVFILIFLIGSDIGIFVGLYYFNLYLKTKLDDYGNNFQYFEVIVTASINYIIQLIIDQFYEQIATILTDFENFQTSYQYETSYIIKKYTLYCFSYLLPLLMISFLNSPLKLYCQQENCQHNVEYYFGTTMMWIFLMQVIKFLKTFFHEMVKTPLKQYPFNQQSLCDFIETQEQRIPFQASIEKYGNINEYMDFFLQLTLTNIFGCLFPFSITLFWIWNILQVQISKLRLLFIYQRPWPKGDGSLGIWDDFYQLINFLTLLCNTGLICIYYYDKLQDQVIILFLALLFYNFFFKYLTNSIFGNSPIILDQIVKRSQYIFKSNVQSKSNLSRLSQKDNKEKLQRCPLFKVYGSQINHVYDYFETISSEDEISDYYTKNSKQISKRLVYEEEIFNNKMNELNLMNEQQQQQQQFIMSNQNTQRKILIDSFDQQSNQCIIPVKEFVRQETFARKKIKSKIKDQIKKIKQVQKLNYEFLFKYYSKRAVNGAFRIQSSQKGEKKLILDRTKIWRFFFRLNLLSSYNMFWTDYRLFIEQSYIKRKSKLFHNLDYKRYQILKKSFDKQHEHYKNQAMLKYRKQFQQFGNTLTSEEVKEYNELVYKYQNFIEKRSWLNCRKVQIFRYKGLFFRGFRKQTLRKQSIQYALEYYEATKKLEEIQFESDIHKKFGTIVQYSSIHQYNFSQFIDLFNKLEYEQKKQYIFSSTNSRTIQKTYYLESLKSEVYKNVIDKSKDTYIFEQHSQKVEEYALQYFIDEMNQMPNIKMKKHLHDILWIVMIEEKEYLMQFFQVRHGQQLQFQQYHNDGLGVYLGESKNYIKQLNILDQIDDFFIKGYCVSLYQCQDCKSLYQVLQFRKKYTLHYTLDELKQFIYANLKIMIKQQIKNISIYNYILIQNEYMILNSVNQNNNQVFQLVQVIIEMIYLQPIEDFAKALQNLNHPLKYFLIEIVNSEKTPNQILDMMLDQKSFWEIDFQLAYVKKEQTYSVYMENMKHQINFNLRIKQFDKCIILIKEVEEYLRITHYQTTQELLPYFVNSFSKNLSLYILRSNEIKKVLDTFLIYYFKICALFALRKEFQNEITQLIDGLRRCSAQIRVMFRQLSLNVKLENLSEIEQCIILKRKLKYTSEKQSSISSFERLNLINTLRKNQDYILVIVQYQTQLQRYLNQFQIIQAIDCYFNQNFIMAGIQYAEIISNQEKLVLREPAPQFLDVPLDHSPGLINLEQSSPLEDEQIATANTETRTNHLINGDQLYCTQLLYFKFLYLINLYDSKNEQFEYYYRDFQELNGVSEPVYNFYLNQLKLLRKEDIAEQNLEIEMHCEVGKYLSINLMKWQEICNDKYLNLIHCNDDDIIKRQILIFSNLQQTLENRKSLISKINTKIPTTLDSYNCLVQIKLIQQILHLDNFQPISHSIPRQIKSKIIRFSNKVSYIKLLQEYHNQFKIKRDSWFFQPCLEELQMFYFLSICFSYSPKHIENLDQQEPEIVTYAVQQIKKFQSKPKFYCQVLKCTQINNKPAGQFLIDSSLTKYQQYQIFCEFLNCSLKQHSSLKNSISMIEEQITEDFQPSIIILGLLHSFLYLQQIEIVDLIYCFSSRLLQSQALIFHKTYQGFEQDLQIIESLYKDSNQYIPYPQRYLYEYTNNFKYFDDSKFHCQYLLFNILINQDYYLIQEILCECIEQLKSQPNLIRYLHLYQCYLEVVTSMTGQMEPKQQYMLKMNDYKEGTLMYTLLAHFQCKYYINLVDFENALKYSLKVLQYINTFLKQERIIVSIVNNVLHQEYPINATLKQLQILEYEYLIDESMDSDYIHLFNNELMNEAILNHVRILINLEQNVPKINLLFSLQLGLENRVHISYLQMIYAEYFKFLQASDDLTLIEFLFDDPCNQADDIKQKIQNEEKRQQVYYSLKINIMADVTEIDYRLKILDFQLSVYQASKFGLNKKLINNWATQCSQRAIDGYLKILPIKQQMVHPYISIMYLIQCESYQYLNQIQKSQNMIDLAETSLKSWFDDNKHPLKGLFFFNQGNHCRWLYKQYLRCVKEIIGLNQFDAIEVKVIVQGLINQEPQIIKTFDYFHSGIIKSITGHLTNFIYSQIGKHVRQNIFYKYTISDAQDILDDIIYMSSIKELNGISQYLDALAIFNHFETEHKCIDLIKCAIMAEN</sequence>
<dbReference type="InterPro" id="IPR007632">
    <property type="entry name" value="Anoctamin"/>
</dbReference>
<evidence type="ECO:0000313" key="8">
    <source>
        <dbReference type="Proteomes" id="UP000692954"/>
    </source>
</evidence>
<feature type="transmembrane region" description="Helical" evidence="5">
    <location>
        <begin position="901"/>
        <end position="918"/>
    </location>
</feature>
<feature type="domain" description="Anoctamin transmembrane" evidence="6">
    <location>
        <begin position="689"/>
        <end position="1126"/>
    </location>
</feature>
<dbReference type="InterPro" id="IPR049452">
    <property type="entry name" value="Anoctamin_TM"/>
</dbReference>
<comment type="subcellular location">
    <subcellularLocation>
        <location evidence="1">Membrane</location>
        <topology evidence="1">Multi-pass membrane protein</topology>
    </subcellularLocation>
</comment>
<dbReference type="EMBL" id="CAJJDN010000022">
    <property type="protein sequence ID" value="CAD8066676.1"/>
    <property type="molecule type" value="Genomic_DNA"/>
</dbReference>
<dbReference type="GO" id="GO:0016020">
    <property type="term" value="C:membrane"/>
    <property type="evidence" value="ECO:0007669"/>
    <property type="project" value="UniProtKB-SubCell"/>
</dbReference>
<feature type="transmembrane region" description="Helical" evidence="5">
    <location>
        <begin position="1006"/>
        <end position="1030"/>
    </location>
</feature>
<dbReference type="PANTHER" id="PTHR12308:SF73">
    <property type="entry name" value="ANOCTAMIN"/>
    <property type="match status" value="1"/>
</dbReference>
<dbReference type="PANTHER" id="PTHR12308">
    <property type="entry name" value="ANOCTAMIN"/>
    <property type="match status" value="1"/>
</dbReference>
<evidence type="ECO:0000256" key="3">
    <source>
        <dbReference type="ARBA" id="ARBA00022989"/>
    </source>
</evidence>
<proteinExistence type="predicted"/>
<organism evidence="7 8">
    <name type="scientific">Paramecium sonneborni</name>
    <dbReference type="NCBI Taxonomy" id="65129"/>
    <lineage>
        <taxon>Eukaryota</taxon>
        <taxon>Sar</taxon>
        <taxon>Alveolata</taxon>
        <taxon>Ciliophora</taxon>
        <taxon>Intramacronucleata</taxon>
        <taxon>Oligohymenophorea</taxon>
        <taxon>Peniculida</taxon>
        <taxon>Parameciidae</taxon>
        <taxon>Paramecium</taxon>
    </lineage>
</organism>
<evidence type="ECO:0000256" key="1">
    <source>
        <dbReference type="ARBA" id="ARBA00004141"/>
    </source>
</evidence>
<protein>
    <recommendedName>
        <fullName evidence="6">Anoctamin transmembrane domain-containing protein</fullName>
    </recommendedName>
</protein>
<keyword evidence="4 5" id="KW-0472">Membrane</keyword>
<dbReference type="Proteomes" id="UP000692954">
    <property type="component" value="Unassembled WGS sequence"/>
</dbReference>
<comment type="caution">
    <text evidence="7">The sequence shown here is derived from an EMBL/GenBank/DDBJ whole genome shotgun (WGS) entry which is preliminary data.</text>
</comment>
<reference evidence="7" key="1">
    <citation type="submission" date="2021-01" db="EMBL/GenBank/DDBJ databases">
        <authorList>
            <consortium name="Genoscope - CEA"/>
            <person name="William W."/>
        </authorList>
    </citation>
    <scope>NUCLEOTIDE SEQUENCE</scope>
</reference>
<evidence type="ECO:0000256" key="5">
    <source>
        <dbReference type="SAM" id="Phobius"/>
    </source>
</evidence>
<evidence type="ECO:0000259" key="6">
    <source>
        <dbReference type="Pfam" id="PF04547"/>
    </source>
</evidence>
<name>A0A8S1LQ53_9CILI</name>
<feature type="transmembrane region" description="Helical" evidence="5">
    <location>
        <begin position="938"/>
        <end position="959"/>
    </location>
</feature>
<feature type="transmembrane region" description="Helical" evidence="5">
    <location>
        <begin position="706"/>
        <end position="729"/>
    </location>
</feature>
<feature type="transmembrane region" description="Helical" evidence="5">
    <location>
        <begin position="1063"/>
        <end position="1084"/>
    </location>
</feature>
<keyword evidence="2 5" id="KW-0812">Transmembrane</keyword>
<evidence type="ECO:0000256" key="4">
    <source>
        <dbReference type="ARBA" id="ARBA00023136"/>
    </source>
</evidence>
<dbReference type="OrthoDB" id="296386at2759"/>
<keyword evidence="8" id="KW-1185">Reference proteome</keyword>
<gene>
    <name evidence="7" type="ORF">PSON_ATCC_30995.1.T0220025</name>
</gene>
<dbReference type="GO" id="GO:0005254">
    <property type="term" value="F:chloride channel activity"/>
    <property type="evidence" value="ECO:0007669"/>
    <property type="project" value="TreeGrafter"/>
</dbReference>
<feature type="transmembrane region" description="Helical" evidence="5">
    <location>
        <begin position="811"/>
        <end position="835"/>
    </location>
</feature>